<dbReference type="InterPro" id="IPR002192">
    <property type="entry name" value="PPDK_AMP/ATP-bd"/>
</dbReference>
<sequence>MLKMVVDFKQLNQENQSFAGGKGSMLARMYQSGYPVPKGFIVLSEAFEYGKLKNEALNDIQCNLEKITKNNEESAFAVRSSALSEDSAQASFAGEFETVLNVKKEDVLQAIITVFQSRESERVKVYSRFQGMEDSHKIAVVVQGMVQSEISGVLFTADPITGDMTHMVGNYVHGFGESLVSGEANAHSFKIIKPKGKYDGPDGFIKYSKRLYKCALKLESEFKGPQDIEWAVASGELYILQARPITTLNIGNLDTYEINYSLCGDYLWSNSNVAEAMSDVATPLTWSILKAQDEEISVVPGYYLWGNICGRMYSNISQLSSAASVIGSNSGVEKMSDIFGNIPVEMSIPVYPFSKLGYIKEILPRVRSFLINTRKASKNMAEFLHNTPSWCKRTALSIRLARTENELLDLWKREIQLYSSRMLWVSVKGGQKMVAVVNKLSNELKKLTGTEDASVLLSNLRGNLEFASLGPVLGISNMVKGKMSVEEYLSKYGHRGPHELELSIPDTAEEEGLIEKQVEDFKKFNIDVEELLKKQRLQYEEAWKRLKSRFPSKVKSIEKRMKKAWEAARIREATRAEYVRVYRINRVFVRRAGELTGIGEDIFYLYIDEVLNLLSGDERALKNIAARKLNYGKYKELPIYPSIIRGRFNPFQWVKDPNRRVDYYDPSLAIVPNSSEELKGFAGATGRIEGNVRVLANPEEGENLLPGEILVTSTTNIGWTPIFPKVAAIITDIGAPLSHAAIVARELGIPAVVGCGNATTKLKTGDKVIVDGGKGTVQIFK</sequence>
<comment type="caution">
    <text evidence="3">The sequence shown here is derived from an EMBL/GenBank/DDBJ whole genome shotgun (WGS) entry which is preliminary data.</text>
</comment>
<dbReference type="SUPFAM" id="SSF56059">
    <property type="entry name" value="Glutathione synthetase ATP-binding domain-like"/>
    <property type="match status" value="1"/>
</dbReference>
<evidence type="ECO:0000313" key="4">
    <source>
        <dbReference type="Proteomes" id="UP001623660"/>
    </source>
</evidence>
<proteinExistence type="predicted"/>
<gene>
    <name evidence="3" type="ORF">ACJDU8_16655</name>
</gene>
<dbReference type="PANTHER" id="PTHR43615">
    <property type="entry name" value="PHOSPHOENOLPYRUVATE SYNTHASE-RELATED"/>
    <property type="match status" value="1"/>
</dbReference>
<organism evidence="3 4">
    <name type="scientific">Candidatus Clostridium eludens</name>
    <dbReference type="NCBI Taxonomy" id="3381663"/>
    <lineage>
        <taxon>Bacteria</taxon>
        <taxon>Bacillati</taxon>
        <taxon>Bacillota</taxon>
        <taxon>Clostridia</taxon>
        <taxon>Eubacteriales</taxon>
        <taxon>Clostridiaceae</taxon>
        <taxon>Clostridium</taxon>
    </lineage>
</organism>
<dbReference type="Gene3D" id="3.30.470.20">
    <property type="entry name" value="ATP-grasp fold, B domain"/>
    <property type="match status" value="2"/>
</dbReference>
<dbReference type="InterPro" id="IPR008279">
    <property type="entry name" value="PEP-util_enz_mobile_dom"/>
</dbReference>
<dbReference type="RefSeq" id="WP_406793280.1">
    <property type="nucleotide sequence ID" value="NZ_JBJHZX010000026.1"/>
</dbReference>
<dbReference type="InterPro" id="IPR013815">
    <property type="entry name" value="ATP_grasp_subdomain_1"/>
</dbReference>
<evidence type="ECO:0000259" key="2">
    <source>
        <dbReference type="Pfam" id="PF01326"/>
    </source>
</evidence>
<dbReference type="InterPro" id="IPR051549">
    <property type="entry name" value="PEP_Utilizing_Enz"/>
</dbReference>
<dbReference type="EMBL" id="JBJHZX010000026">
    <property type="protein sequence ID" value="MFL0197176.1"/>
    <property type="molecule type" value="Genomic_DNA"/>
</dbReference>
<protein>
    <submittedName>
        <fullName evidence="3">PEP/pyruvate-binding domain-containing protein</fullName>
    </submittedName>
</protein>
<dbReference type="Gene3D" id="3.30.1490.20">
    <property type="entry name" value="ATP-grasp fold, A domain"/>
    <property type="match status" value="2"/>
</dbReference>
<feature type="domain" description="Pyruvate phosphate dikinase AMP/ATP-binding" evidence="2">
    <location>
        <begin position="57"/>
        <end position="196"/>
    </location>
</feature>
<accession>A0ABW8SP95</accession>
<name>A0ABW8SP95_9CLOT</name>
<dbReference type="SUPFAM" id="SSF52009">
    <property type="entry name" value="Phosphohistidine domain"/>
    <property type="match status" value="1"/>
</dbReference>
<dbReference type="PANTHER" id="PTHR43615:SF1">
    <property type="entry name" value="PPDK_N DOMAIN-CONTAINING PROTEIN"/>
    <property type="match status" value="1"/>
</dbReference>
<dbReference type="Pfam" id="PF00391">
    <property type="entry name" value="PEP-utilizers"/>
    <property type="match status" value="1"/>
</dbReference>
<dbReference type="Proteomes" id="UP001623660">
    <property type="component" value="Unassembled WGS sequence"/>
</dbReference>
<feature type="domain" description="Pyruvate phosphate dikinase AMP/ATP-binding" evidence="2">
    <location>
        <begin position="209"/>
        <end position="249"/>
    </location>
</feature>
<reference evidence="3 4" key="1">
    <citation type="submission" date="2024-11" db="EMBL/GenBank/DDBJ databases">
        <authorList>
            <person name="Heng Y.C."/>
            <person name="Lim A.C.H."/>
            <person name="Lee J.K.Y."/>
            <person name="Kittelmann S."/>
        </authorList>
    </citation>
    <scope>NUCLEOTIDE SEQUENCE [LARGE SCALE GENOMIC DNA]</scope>
    <source>
        <strain evidence="3 4">WILCCON 0269</strain>
    </source>
</reference>
<evidence type="ECO:0000259" key="1">
    <source>
        <dbReference type="Pfam" id="PF00391"/>
    </source>
</evidence>
<keyword evidence="4" id="KW-1185">Reference proteome</keyword>
<feature type="domain" description="PEP-utilising enzyme mobile" evidence="1">
    <location>
        <begin position="706"/>
        <end position="775"/>
    </location>
</feature>
<evidence type="ECO:0000313" key="3">
    <source>
        <dbReference type="EMBL" id="MFL0197176.1"/>
    </source>
</evidence>
<dbReference type="Gene3D" id="3.50.30.10">
    <property type="entry name" value="Phosphohistidine domain"/>
    <property type="match status" value="1"/>
</dbReference>
<dbReference type="InterPro" id="IPR036637">
    <property type="entry name" value="Phosphohistidine_dom_sf"/>
</dbReference>
<dbReference type="Pfam" id="PF01326">
    <property type="entry name" value="PPDK_N"/>
    <property type="match status" value="2"/>
</dbReference>